<dbReference type="Proteomes" id="UP000008064">
    <property type="component" value="Unassembled WGS sequence"/>
</dbReference>
<gene>
    <name evidence="4" type="ORF">SERLADRAFT_355394</name>
</gene>
<evidence type="ECO:0000256" key="1">
    <source>
        <dbReference type="ARBA" id="ARBA00009934"/>
    </source>
</evidence>
<dbReference type="CDD" id="cd16442">
    <property type="entry name" value="BPL"/>
    <property type="match status" value="1"/>
</dbReference>
<dbReference type="SUPFAM" id="SSF55681">
    <property type="entry name" value="Class II aaRS and biotin synthetases"/>
    <property type="match status" value="1"/>
</dbReference>
<evidence type="ECO:0000256" key="2">
    <source>
        <dbReference type="ARBA" id="ARBA00022598"/>
    </source>
</evidence>
<evidence type="ECO:0000259" key="3">
    <source>
        <dbReference type="PROSITE" id="PS51733"/>
    </source>
</evidence>
<organism>
    <name type="scientific">Serpula lacrymans var. lacrymans (strain S7.9)</name>
    <name type="common">Dry rot fungus</name>
    <dbReference type="NCBI Taxonomy" id="578457"/>
    <lineage>
        <taxon>Eukaryota</taxon>
        <taxon>Fungi</taxon>
        <taxon>Dikarya</taxon>
        <taxon>Basidiomycota</taxon>
        <taxon>Agaricomycotina</taxon>
        <taxon>Agaricomycetes</taxon>
        <taxon>Agaricomycetidae</taxon>
        <taxon>Boletales</taxon>
        <taxon>Coniophorineae</taxon>
        <taxon>Serpulaceae</taxon>
        <taxon>Serpula</taxon>
    </lineage>
</organism>
<dbReference type="EMBL" id="GL945432">
    <property type="protein sequence ID" value="EGO26707.1"/>
    <property type="molecule type" value="Genomic_DNA"/>
</dbReference>
<dbReference type="InterPro" id="IPR045864">
    <property type="entry name" value="aa-tRNA-synth_II/BPL/LPL"/>
</dbReference>
<dbReference type="GeneID" id="18809471"/>
<sequence length="689" mass="74106">MNVLVYADVQSPEIHQTITTLKRILVPHYTVQPISTDSLLTQPWQPSCALFVLTASPTRHQEATSLTGNAAGVVEKYVESGGSVLGLGYDVGKSGSAPGFGSDLSMLRDGKQFRLHDKKSGNTVYPRSFSPSTETPSTHVHILESGTTLALPVHSSSPQPNSESEFESEVTNLENMSNLTVLARFEPSNAIAGLQMSIGSGKAAFWAERVDLPSTITSPDAAFVSSVPSNGSQAQEQIRPLLPALTHALQSLGILVPASDVHPSNASKPATITSKPTLSHPLPQFLFSRPKEPEIVQDFIRALFPASHSTTGKSPQVLEDTDDTFYFHMAEKGEKIWLMFTSAPLRTKHIILSLPPSSYTPLFDSSVFFEALQDARVEVNALDDNTPDNGWSLGDLLLYGPLVTSTQTMFDKNPRFLSGHPVPLLSIASYQLQGRGRGKNEWVSPGGCLMMSFSLRAALGPQFGANRLVFVQYLAALAVVEGVRAVFKALGSGTSSTASSARLSSGLADKVKIKWPNDIYVELDTEKGVERKKIGGVLVNSSFGGGKVDIVVGIGLNVLSLPPLASIAQLLPPDLRPDKVHTAASIIATFDVMWTDFLNNGGSFDPFMELYLKRWMHSDQIVTLTTTTPPTIVRIVGITPDHGLLRTIPERVGFGLGSGGGESEGGRYIDLQPDGNSFDLMAGMIRVKA</sequence>
<accession>F8NR60</accession>
<dbReference type="InterPro" id="IPR004408">
    <property type="entry name" value="Biotin_CoA_COase_ligase"/>
</dbReference>
<dbReference type="InterPro" id="IPR004143">
    <property type="entry name" value="BPL_LPL_catalytic"/>
</dbReference>
<dbReference type="InterPro" id="IPR019197">
    <property type="entry name" value="Biotin-prot_ligase_N"/>
</dbReference>
<comment type="similarity">
    <text evidence="1">Belongs to the biotin--protein ligase family.</text>
</comment>
<dbReference type="RefSeq" id="XP_007316880.1">
    <property type="nucleotide sequence ID" value="XM_007316818.1"/>
</dbReference>
<keyword evidence="2" id="KW-0436">Ligase</keyword>
<protein>
    <recommendedName>
        <fullName evidence="3">BPL/LPL catalytic domain-containing protein</fullName>
    </recommendedName>
</protein>
<dbReference type="PANTHER" id="PTHR12835">
    <property type="entry name" value="BIOTIN PROTEIN LIGASE"/>
    <property type="match status" value="1"/>
</dbReference>
<name>F8NR60_SERL9</name>
<dbReference type="Pfam" id="PF03099">
    <property type="entry name" value="BPL_LplA_LipB"/>
    <property type="match status" value="1"/>
</dbReference>
<dbReference type="Pfam" id="PF09825">
    <property type="entry name" value="BPL_N"/>
    <property type="match status" value="1"/>
</dbReference>
<dbReference type="GO" id="GO:0005737">
    <property type="term" value="C:cytoplasm"/>
    <property type="evidence" value="ECO:0007669"/>
    <property type="project" value="TreeGrafter"/>
</dbReference>
<dbReference type="GO" id="GO:0004077">
    <property type="term" value="F:biotin--[biotin carboxyl-carrier protein] ligase activity"/>
    <property type="evidence" value="ECO:0007669"/>
    <property type="project" value="InterPro"/>
</dbReference>
<dbReference type="PROSITE" id="PS51733">
    <property type="entry name" value="BPL_LPL_CATALYTIC"/>
    <property type="match status" value="1"/>
</dbReference>
<dbReference type="HOGENOM" id="CLU_006150_1_1_1"/>
<proteinExistence type="inferred from homology"/>
<dbReference type="KEGG" id="sla:SERLADRAFT_355394"/>
<feature type="domain" description="BPL/LPL catalytic" evidence="3">
    <location>
        <begin position="382"/>
        <end position="602"/>
    </location>
</feature>
<dbReference type="PANTHER" id="PTHR12835:SF5">
    <property type="entry name" value="BIOTIN--PROTEIN LIGASE"/>
    <property type="match status" value="1"/>
</dbReference>
<evidence type="ECO:0000313" key="4">
    <source>
        <dbReference type="EMBL" id="EGO26707.1"/>
    </source>
</evidence>
<reference evidence="4" key="1">
    <citation type="submission" date="2011-04" db="EMBL/GenBank/DDBJ databases">
        <title>Evolution of plant cell wall degrading machinery underlies the functional diversity of forest fungi.</title>
        <authorList>
            <consortium name="US DOE Joint Genome Institute (JGI-PGF)"/>
            <person name="Eastwood D.C."/>
            <person name="Floudas D."/>
            <person name="Binder M."/>
            <person name="Majcherczyk A."/>
            <person name="Schneider P."/>
            <person name="Aerts A."/>
            <person name="Asiegbu F.O."/>
            <person name="Baker S.E."/>
            <person name="Barry K."/>
            <person name="Bendiksby M."/>
            <person name="Blumentritt M."/>
            <person name="Coutinho P.M."/>
            <person name="Cullen D."/>
            <person name="Cullen D."/>
            <person name="Gathman A."/>
            <person name="Goodell B."/>
            <person name="Henrissat B."/>
            <person name="Ihrmark K."/>
            <person name="Kauserud H."/>
            <person name="Kohler A."/>
            <person name="LaButti K."/>
            <person name="Lapidus A."/>
            <person name="Lavin J.L."/>
            <person name="Lee Y.-H."/>
            <person name="Lindquist E."/>
            <person name="Lilly W."/>
            <person name="Lucas S."/>
            <person name="Morin E."/>
            <person name="Murat C."/>
            <person name="Oguiza J.A."/>
            <person name="Park J."/>
            <person name="Pisabarro A.G."/>
            <person name="Riley R."/>
            <person name="Rosling A."/>
            <person name="Salamov A."/>
            <person name="Schmidt O."/>
            <person name="Schmutz J."/>
            <person name="Skrede I."/>
            <person name="Stenlid J."/>
            <person name="Wiebenga A."/>
            <person name="Xie X."/>
            <person name="Kues U."/>
            <person name="Hibbett D.S."/>
            <person name="Hoffmeister D."/>
            <person name="Hogberg N."/>
            <person name="Martin F."/>
            <person name="Grigoriev I.V."/>
            <person name="Watkinson S.C."/>
        </authorList>
    </citation>
    <scope>NUCLEOTIDE SEQUENCE</scope>
    <source>
        <strain evidence="4">S7.9</strain>
    </source>
</reference>
<dbReference type="Gene3D" id="3.30.930.10">
    <property type="entry name" value="Bira Bifunctional Protein, Domain 2"/>
    <property type="match status" value="1"/>
</dbReference>
<dbReference type="OrthoDB" id="10250105at2759"/>
<dbReference type="AlphaFoldDB" id="F8NR60"/>